<evidence type="ECO:0000259" key="1">
    <source>
        <dbReference type="Pfam" id="PF03732"/>
    </source>
</evidence>
<dbReference type="Gramene" id="evm.model.03.659">
    <property type="protein sequence ID" value="cds.evm.model.03.659"/>
    <property type="gene ID" value="evm.TU.03.659"/>
</dbReference>
<dbReference type="InterPro" id="IPR005162">
    <property type="entry name" value="Retrotrans_gag_dom"/>
</dbReference>
<accession>A0A803P9V6</accession>
<dbReference type="Pfam" id="PF03732">
    <property type="entry name" value="Retrotrans_gag"/>
    <property type="match status" value="1"/>
</dbReference>
<reference evidence="2" key="1">
    <citation type="submission" date="2018-11" db="EMBL/GenBank/DDBJ databases">
        <authorList>
            <person name="Grassa J C."/>
        </authorList>
    </citation>
    <scope>NUCLEOTIDE SEQUENCE [LARGE SCALE GENOMIC DNA]</scope>
</reference>
<name>A0A803P9V6_CANSA</name>
<dbReference type="PANTHER" id="PTHR33223:SF10">
    <property type="entry name" value="AMINOTRANSFERASE-LIKE PLANT MOBILE DOMAIN-CONTAINING PROTEIN"/>
    <property type="match status" value="1"/>
</dbReference>
<dbReference type="AlphaFoldDB" id="A0A803P9V6"/>
<keyword evidence="3" id="KW-1185">Reference proteome</keyword>
<evidence type="ECO:0000313" key="3">
    <source>
        <dbReference type="Proteomes" id="UP000596661"/>
    </source>
</evidence>
<evidence type="ECO:0000313" key="2">
    <source>
        <dbReference type="EnsemblPlants" id="cds.evm.model.03.659"/>
    </source>
</evidence>
<organism evidence="2 3">
    <name type="scientific">Cannabis sativa</name>
    <name type="common">Hemp</name>
    <name type="synonym">Marijuana</name>
    <dbReference type="NCBI Taxonomy" id="3483"/>
    <lineage>
        <taxon>Eukaryota</taxon>
        <taxon>Viridiplantae</taxon>
        <taxon>Streptophyta</taxon>
        <taxon>Embryophyta</taxon>
        <taxon>Tracheophyta</taxon>
        <taxon>Spermatophyta</taxon>
        <taxon>Magnoliopsida</taxon>
        <taxon>eudicotyledons</taxon>
        <taxon>Gunneridae</taxon>
        <taxon>Pentapetalae</taxon>
        <taxon>rosids</taxon>
        <taxon>fabids</taxon>
        <taxon>Rosales</taxon>
        <taxon>Cannabaceae</taxon>
        <taxon>Cannabis</taxon>
    </lineage>
</organism>
<dbReference type="PANTHER" id="PTHR33223">
    <property type="entry name" value="CCHC-TYPE DOMAIN-CONTAINING PROTEIN"/>
    <property type="match status" value="1"/>
</dbReference>
<feature type="domain" description="Retrotransposon gag" evidence="1">
    <location>
        <begin position="127"/>
        <end position="215"/>
    </location>
</feature>
<reference evidence="2" key="2">
    <citation type="submission" date="2021-03" db="UniProtKB">
        <authorList>
            <consortium name="EnsemblPlants"/>
        </authorList>
    </citation>
    <scope>IDENTIFICATION</scope>
</reference>
<sequence>MPIQRVEGSIVGNHENPARGTVHDLRYDLNHKRDLDCQNIPPTIQPNNADKYVPNRILRDPHVTQVGQQTRGSLFPPEINAFDLLPKFNMPTWKMYTGKEDPLSNFKYFEMHVALQAVKGVVWCMIFLATLVEAAQQWYFKLAPRKFNSWNSFMEKFHAHFSSSMKLPYRLKDMVEVKQIPGEPLRAYTSKFMTKTTKVKGLTEEGRLATILGGIEHIRELWKEIKRVTVRLMVKFMDHGFIRLEEAVQRVHTIG</sequence>
<dbReference type="Proteomes" id="UP000596661">
    <property type="component" value="Chromosome 3"/>
</dbReference>
<dbReference type="EMBL" id="UZAU01000264">
    <property type="status" value="NOT_ANNOTATED_CDS"/>
    <property type="molecule type" value="Genomic_DNA"/>
</dbReference>
<proteinExistence type="predicted"/>
<protein>
    <recommendedName>
        <fullName evidence="1">Retrotransposon gag domain-containing protein</fullName>
    </recommendedName>
</protein>
<dbReference type="EnsemblPlants" id="evm.model.03.659">
    <property type="protein sequence ID" value="cds.evm.model.03.659"/>
    <property type="gene ID" value="evm.TU.03.659"/>
</dbReference>